<protein>
    <recommendedName>
        <fullName evidence="3">tyrosine ammonia-lyase</fullName>
        <ecNumber evidence="3">4.3.1.23</ecNumber>
    </recommendedName>
</protein>
<sequence length="540" mass="57806">MAEHDMKNVPASAAADASRPAVVIGDRHLTIEDVVAIARDGAPVALNAAPAWRARIERGATWLRDYLANGGTLYGVTTGYGDACVVEVPPSLVEALPLQLTRYHGCGMGDWFDATQTLSIIVARLNSLAFGYSGVRFTLLERLADLVNHRILPRIPSEGSVGASGDLTPLSYVAAALVGERTVSFAGDERDARDVWRAIDRAPLTLAPKEGLALMNGTAVMTGLACLAFARAEHLTSIAARLTALTTVALDGRAGHFDARLFDAKPHAGQAEAAAWIRADLAGRDEFPGRRLQDRYSVRCAPHVIGVARDALSWMRRDIENELNSANDNPLIDPDEGCVLHGGNFYGGHIAFAMDALKTAVANLADLMDRQLALLVDDKFSNGLPRNLTGATGERAAINHGFKAVQISSSAWTAEALKHTMPASVFSRSTESHNQDKVSMGTIAARDCLRVLALTEQVAAAHVLATVQAVRLRLRDDPRTQLSPALRAFIDDVDRQSPLVVEDRPLEAELRALTARLAACEPIGEPIGGSFGACRRGEAE</sequence>
<dbReference type="RefSeq" id="WP_012365887.1">
    <property type="nucleotide sequence ID" value="NC_010552.1"/>
</dbReference>
<evidence type="ECO:0000313" key="5">
    <source>
        <dbReference type="Proteomes" id="UP000001680"/>
    </source>
</evidence>
<evidence type="ECO:0000256" key="2">
    <source>
        <dbReference type="ARBA" id="ARBA00052500"/>
    </source>
</evidence>
<dbReference type="FunFam" id="1.20.200.10:FF:000012">
    <property type="entry name" value="Tyrosine ammonia-lyase"/>
    <property type="match status" value="1"/>
</dbReference>
<keyword evidence="1 4" id="KW-0456">Lyase</keyword>
<evidence type="ECO:0000256" key="1">
    <source>
        <dbReference type="ARBA" id="ARBA00023239"/>
    </source>
</evidence>
<dbReference type="HOGENOM" id="CLU_014801_4_0_4"/>
<dbReference type="InterPro" id="IPR008948">
    <property type="entry name" value="L-Aspartase-like"/>
</dbReference>
<dbReference type="OrthoDB" id="9806955at2"/>
<proteinExistence type="predicted"/>
<name>B1Z2W4_BURA4</name>
<accession>B1Z2W4</accession>
<dbReference type="Pfam" id="PF00221">
    <property type="entry name" value="Lyase_aromatic"/>
    <property type="match status" value="1"/>
</dbReference>
<dbReference type="InterPro" id="IPR001106">
    <property type="entry name" value="Aromatic_Lyase"/>
</dbReference>
<comment type="catalytic activity">
    <reaction evidence="2">
        <text>L-tyrosine = (E)-4-coumarate + NH4(+)</text>
        <dbReference type="Rhea" id="RHEA:24906"/>
        <dbReference type="ChEBI" id="CHEBI:12876"/>
        <dbReference type="ChEBI" id="CHEBI:28938"/>
        <dbReference type="ChEBI" id="CHEBI:58315"/>
        <dbReference type="EC" id="4.3.1.23"/>
    </reaction>
</comment>
<dbReference type="EMBL" id="CP001026">
    <property type="protein sequence ID" value="ACB66544.1"/>
    <property type="molecule type" value="Genomic_DNA"/>
</dbReference>
<dbReference type="CDD" id="cd00332">
    <property type="entry name" value="PAL-HAL"/>
    <property type="match status" value="1"/>
</dbReference>
<dbReference type="Proteomes" id="UP000001680">
    <property type="component" value="Chromosome 2"/>
</dbReference>
<dbReference type="Gene3D" id="1.10.275.10">
    <property type="entry name" value="Fumarase/aspartase (N-terminal domain)"/>
    <property type="match status" value="1"/>
</dbReference>
<dbReference type="PROSITE" id="PS00488">
    <property type="entry name" value="PAL_HISTIDASE"/>
    <property type="match status" value="1"/>
</dbReference>
<evidence type="ECO:0000313" key="4">
    <source>
        <dbReference type="EMBL" id="ACB66544.1"/>
    </source>
</evidence>
<dbReference type="EC" id="4.3.1.23" evidence="3"/>
<dbReference type="AlphaFoldDB" id="B1Z2W4"/>
<dbReference type="GO" id="GO:0052883">
    <property type="term" value="F:tyrosine ammonia-lyase activity"/>
    <property type="evidence" value="ECO:0007669"/>
    <property type="project" value="UniProtKB-EC"/>
</dbReference>
<dbReference type="SUPFAM" id="SSF48557">
    <property type="entry name" value="L-aspartase-like"/>
    <property type="match status" value="1"/>
</dbReference>
<evidence type="ECO:0000256" key="3">
    <source>
        <dbReference type="ARBA" id="ARBA00066365"/>
    </source>
</evidence>
<dbReference type="InterPro" id="IPR022313">
    <property type="entry name" value="Phe/His_NH3-lyase_AS"/>
</dbReference>
<dbReference type="GO" id="GO:0044550">
    <property type="term" value="P:secondary metabolite biosynthetic process"/>
    <property type="evidence" value="ECO:0007669"/>
    <property type="project" value="UniProtKB-ARBA"/>
</dbReference>
<dbReference type="PANTHER" id="PTHR10362">
    <property type="entry name" value="HISTIDINE AMMONIA-LYASE"/>
    <property type="match status" value="1"/>
</dbReference>
<dbReference type="FunFam" id="1.10.275.10:FF:000005">
    <property type="entry name" value="Histidine ammonia-lyase"/>
    <property type="match status" value="1"/>
</dbReference>
<dbReference type="InterPro" id="IPR024083">
    <property type="entry name" value="Fumarase/histidase_N"/>
</dbReference>
<organism evidence="4 5">
    <name type="scientific">Burkholderia ambifaria (strain MC40-6)</name>
    <dbReference type="NCBI Taxonomy" id="398577"/>
    <lineage>
        <taxon>Bacteria</taxon>
        <taxon>Pseudomonadati</taxon>
        <taxon>Pseudomonadota</taxon>
        <taxon>Betaproteobacteria</taxon>
        <taxon>Burkholderiales</taxon>
        <taxon>Burkholderiaceae</taxon>
        <taxon>Burkholderia</taxon>
        <taxon>Burkholderia cepacia complex</taxon>
    </lineage>
</organism>
<reference evidence="5" key="1">
    <citation type="submission" date="2008-04" db="EMBL/GenBank/DDBJ databases">
        <title>Complete sequence of chromosome 2 of Burkholderia ambifaria MC40-6.</title>
        <authorList>
            <person name="Copeland A."/>
            <person name="Lucas S."/>
            <person name="Lapidus A."/>
            <person name="Glavina del Rio T."/>
            <person name="Dalin E."/>
            <person name="Tice H."/>
            <person name="Pitluck S."/>
            <person name="Chain P."/>
            <person name="Malfatti S."/>
            <person name="Shin M."/>
            <person name="Vergez L."/>
            <person name="Lang D."/>
            <person name="Schmutz J."/>
            <person name="Larimer F."/>
            <person name="Land M."/>
            <person name="Hauser L."/>
            <person name="Kyrpides N."/>
            <person name="Lykidis A."/>
            <person name="Ramette A."/>
            <person name="Konstantinidis K."/>
            <person name="Tiedje J."/>
            <person name="Richardson P."/>
        </authorList>
    </citation>
    <scope>NUCLEOTIDE SEQUENCE [LARGE SCALE GENOMIC DNA]</scope>
    <source>
        <strain evidence="5">MC40-6</strain>
    </source>
</reference>
<gene>
    <name evidence="4" type="ordered locus">BamMC406_4079</name>
</gene>
<dbReference type="KEGG" id="bac:BamMC406_4079"/>
<dbReference type="Gene3D" id="1.20.200.10">
    <property type="entry name" value="Fumarase/aspartase (Central domain)"/>
    <property type="match status" value="1"/>
</dbReference>